<protein>
    <submittedName>
        <fullName evidence="3">Uncharacterized protein</fullName>
    </submittedName>
</protein>
<reference evidence="3" key="1">
    <citation type="submission" date="2018-01" db="EMBL/GenBank/DDBJ databases">
        <title>Comparative genomics of Mycobacterium mucogenicum and Mycobacterium neoaurum clade members emphasizing tRNA and non-coding RNA.</title>
        <authorList>
            <person name="Behra P.R.K."/>
            <person name="Pettersson B.M.F."/>
            <person name="Das S."/>
            <person name="Dasgupta S."/>
            <person name="Kirsebom L.A."/>
        </authorList>
    </citation>
    <scope>NUCLEOTIDE SEQUENCE</scope>
    <source>
        <strain evidence="3">DSM 44124</strain>
    </source>
</reference>
<sequence length="96" mass="10392">MTGGRTRSGRCALAAGSALIVSGIAHLVWPQAFESVNRMAFADHIQRHVLINGTIEAGLGLLLLKARTRRAAVVATAGYLTYFNTSLLYRQKFDST</sequence>
<proteinExistence type="predicted"/>
<keyword evidence="1" id="KW-1133">Transmembrane helix</keyword>
<dbReference type="EMBL" id="CP062008">
    <property type="protein sequence ID" value="QPG70285.1"/>
    <property type="molecule type" value="Genomic_DNA"/>
</dbReference>
<feature type="transmembrane region" description="Helical" evidence="1">
    <location>
        <begin position="12"/>
        <end position="33"/>
    </location>
</feature>
<dbReference type="RefSeq" id="WP_053854406.1">
    <property type="nucleotide sequence ID" value="NZ_ANBS01000001.1"/>
</dbReference>
<evidence type="ECO:0000256" key="1">
    <source>
        <dbReference type="SAM" id="Phobius"/>
    </source>
</evidence>
<evidence type="ECO:0000313" key="3">
    <source>
        <dbReference type="EMBL" id="TLH51724.1"/>
    </source>
</evidence>
<dbReference type="AlphaFoldDB" id="A0A8H2PFL0"/>
<accession>A0A8H2PFL0</accession>
<keyword evidence="1" id="KW-0472">Membrane</keyword>
<evidence type="ECO:0000313" key="2">
    <source>
        <dbReference type="EMBL" id="QPG70285.1"/>
    </source>
</evidence>
<reference evidence="2 4" key="3">
    <citation type="journal article" date="2019" name="Sci. Rep.">
        <title>Insight into the biology of Mycobacterium mucogenicum and Mycobacterium neoaurum clade members.</title>
        <authorList>
            <person name="Behra P.R.K."/>
            <person name="Pettersson B.M.F."/>
            <person name="Ramesh M."/>
            <person name="Dasgupta S."/>
            <person name="Kirsebom L.A."/>
        </authorList>
    </citation>
    <scope>NUCLEOTIDE SEQUENCE [LARGE SCALE GENOMIC DNA]</scope>
    <source>
        <strain evidence="2 4">DSM 44124</strain>
    </source>
</reference>
<dbReference type="GeneID" id="76724158"/>
<feature type="transmembrane region" description="Helical" evidence="1">
    <location>
        <begin position="45"/>
        <end position="64"/>
    </location>
</feature>
<gene>
    <name evidence="2" type="ORF">C1S78_004545</name>
    <name evidence="3" type="ORF">C1S78_04545</name>
</gene>
<keyword evidence="1" id="KW-0812">Transmembrane</keyword>
<organism evidence="3">
    <name type="scientific">Mycolicibacterium mucogenicum DSM 44124</name>
    <dbReference type="NCBI Taxonomy" id="1226753"/>
    <lineage>
        <taxon>Bacteria</taxon>
        <taxon>Bacillati</taxon>
        <taxon>Actinomycetota</taxon>
        <taxon>Actinomycetes</taxon>
        <taxon>Mycobacteriales</taxon>
        <taxon>Mycobacteriaceae</taxon>
        <taxon>Mycolicibacterium</taxon>
    </lineage>
</organism>
<evidence type="ECO:0000313" key="4">
    <source>
        <dbReference type="Proteomes" id="UP000309231"/>
    </source>
</evidence>
<feature type="transmembrane region" description="Helical" evidence="1">
    <location>
        <begin position="71"/>
        <end position="89"/>
    </location>
</feature>
<dbReference type="KEGG" id="mmuc:C1S78_004545"/>
<name>A0A8H2PFL0_MYCMU</name>
<keyword evidence="4" id="KW-1185">Reference proteome</keyword>
<dbReference type="EMBL" id="POTL01000001">
    <property type="protein sequence ID" value="TLH51724.1"/>
    <property type="molecule type" value="Genomic_DNA"/>
</dbReference>
<dbReference type="Proteomes" id="UP000309231">
    <property type="component" value="Chromosome"/>
</dbReference>
<reference evidence="2 4" key="2">
    <citation type="journal article" date="2019" name="BMC Evol. Biol.">
        <title>Comparative genomics of Mycobacterium mucogenicum and Mycobacterium neoaurum clade members emphasizing tRNA and non-coding RNA.</title>
        <authorList>
            <person name="Behra P.R.K."/>
            <person name="Pettersson B.M.F."/>
            <person name="Das S."/>
            <person name="Dasgupta S."/>
            <person name="Kirsebom L.A."/>
        </authorList>
    </citation>
    <scope>NUCLEOTIDE SEQUENCE [LARGE SCALE GENOMIC DNA]</scope>
    <source>
        <strain evidence="2 4">DSM 44124</strain>
    </source>
</reference>